<evidence type="ECO:0000259" key="1">
    <source>
        <dbReference type="Pfam" id="PF22691"/>
    </source>
</evidence>
<dbReference type="InterPro" id="IPR002155">
    <property type="entry name" value="Thiolase"/>
</dbReference>
<proteinExistence type="predicted"/>
<dbReference type="Proteomes" id="UP000016568">
    <property type="component" value="Unassembled WGS sequence"/>
</dbReference>
<accession>U2ZVY4</accession>
<sequence length="384" mass="40651">MNIGGKVAIAGIGQTRFGRGLDESERELACMAIDMALRDAGVAPSEIDGVSSYTMEATPDFEIVRNLGLGPLHYFSQAPHGGGAGPAAVGHAAMAVATGQCRAAVVWRARKRSGAGSRVWAQSSPVLDDHWKWSRPSGLLRPVDEVAVIARRYAHEYGDIAPALAEIAVTLRHYACANPAAMMHGKPIDEAAYYGSRMVADPLRLFDNCLESDGAVALVLLPAERARDAAQPAVLIEAFAQGLVPGHQSMADFHRADALTTSSHVTAQHLWRQTDFTPSDVDVAQIYDAFSPLILFSLEAYGFVPRGEAARFIRDGGLRASGALPTNTAGGSLSEAYLHGLNLVTEAVRQLRGTATTQIADARLALVTGCDATPNGALLLRTGT</sequence>
<dbReference type="EMBL" id="BASZ01000005">
    <property type="protein sequence ID" value="GAD49534.1"/>
    <property type="molecule type" value="Genomic_DNA"/>
</dbReference>
<gene>
    <name evidence="2" type="ORF">NT2_05_04550</name>
</gene>
<dbReference type="PANTHER" id="PTHR42870">
    <property type="entry name" value="ACETYL-COA C-ACETYLTRANSFERASE"/>
    <property type="match status" value="1"/>
</dbReference>
<protein>
    <recommendedName>
        <fullName evidence="1">Thiolase C-terminal domain-containing protein</fullName>
    </recommendedName>
</protein>
<dbReference type="SUPFAM" id="SSF53901">
    <property type="entry name" value="Thiolase-like"/>
    <property type="match status" value="2"/>
</dbReference>
<organism evidence="2 3">
    <name type="scientific">Caenibius tardaugens NBRC 16725</name>
    <dbReference type="NCBI Taxonomy" id="1219035"/>
    <lineage>
        <taxon>Bacteria</taxon>
        <taxon>Pseudomonadati</taxon>
        <taxon>Pseudomonadota</taxon>
        <taxon>Alphaproteobacteria</taxon>
        <taxon>Sphingomonadales</taxon>
        <taxon>Erythrobacteraceae</taxon>
        <taxon>Caenibius</taxon>
    </lineage>
</organism>
<dbReference type="PANTHER" id="PTHR42870:SF1">
    <property type="entry name" value="NON-SPECIFIC LIPID-TRANSFER PROTEIN-LIKE 2"/>
    <property type="match status" value="1"/>
</dbReference>
<dbReference type="CDD" id="cd00829">
    <property type="entry name" value="SCP-x_thiolase"/>
    <property type="match status" value="1"/>
</dbReference>
<keyword evidence="3" id="KW-1185">Reference proteome</keyword>
<dbReference type="Pfam" id="PF22691">
    <property type="entry name" value="Thiolase_C_1"/>
    <property type="match status" value="1"/>
</dbReference>
<name>U2ZVY4_9SPHN</name>
<dbReference type="eggNOG" id="COG0183">
    <property type="taxonomic scope" value="Bacteria"/>
</dbReference>
<evidence type="ECO:0000313" key="3">
    <source>
        <dbReference type="Proteomes" id="UP000016568"/>
    </source>
</evidence>
<dbReference type="AlphaFoldDB" id="U2ZVY4"/>
<reference evidence="2 3" key="1">
    <citation type="submission" date="2013-09" db="EMBL/GenBank/DDBJ databases">
        <title>Whole genome shotgun sequence of Novosphingobium tardaugens NBRC 16725.</title>
        <authorList>
            <person name="Isaki S."/>
            <person name="Hosoyama A."/>
            <person name="Tsuchikane K."/>
            <person name="Katsumata H."/>
            <person name="Ando Y."/>
            <person name="Yamazaki S."/>
            <person name="Fujita N."/>
        </authorList>
    </citation>
    <scope>NUCLEOTIDE SEQUENCE [LARGE SCALE GENOMIC DNA]</scope>
    <source>
        <strain evidence="2 3">NBRC 16725</strain>
    </source>
</reference>
<comment type="caution">
    <text evidence="2">The sequence shown here is derived from an EMBL/GenBank/DDBJ whole genome shotgun (WGS) entry which is preliminary data.</text>
</comment>
<dbReference type="Gene3D" id="3.40.47.10">
    <property type="match status" value="1"/>
</dbReference>
<dbReference type="RefSeq" id="WP_021690440.1">
    <property type="nucleotide sequence ID" value="NZ_BASZ01000005.1"/>
</dbReference>
<dbReference type="InterPro" id="IPR016039">
    <property type="entry name" value="Thiolase-like"/>
</dbReference>
<dbReference type="GO" id="GO:0003988">
    <property type="term" value="F:acetyl-CoA C-acyltransferase activity"/>
    <property type="evidence" value="ECO:0007669"/>
    <property type="project" value="UniProtKB-ARBA"/>
</dbReference>
<feature type="domain" description="Thiolase C-terminal" evidence="1">
    <location>
        <begin position="248"/>
        <end position="370"/>
    </location>
</feature>
<dbReference type="PIRSF" id="PIRSF000429">
    <property type="entry name" value="Ac-CoA_Ac_transf"/>
    <property type="match status" value="1"/>
</dbReference>
<evidence type="ECO:0000313" key="2">
    <source>
        <dbReference type="EMBL" id="GAD49534.1"/>
    </source>
</evidence>
<dbReference type="InterPro" id="IPR055140">
    <property type="entry name" value="Thiolase_C_2"/>
</dbReference>
<dbReference type="NCBIfam" id="NF005892">
    <property type="entry name" value="PRK07855.1"/>
    <property type="match status" value="1"/>
</dbReference>